<dbReference type="Proteomes" id="UP001176471">
    <property type="component" value="Unassembled WGS sequence"/>
</dbReference>
<proteinExistence type="predicted"/>
<dbReference type="PANTHER" id="PTHR37946">
    <property type="entry name" value="SLL1969 PROTEIN"/>
    <property type="match status" value="1"/>
</dbReference>
<name>A0ABT8ZL68_9SPHN</name>
<dbReference type="RefSeq" id="WP_304535414.1">
    <property type="nucleotide sequence ID" value="NZ_JAUQOM010000002.1"/>
</dbReference>
<dbReference type="Pfam" id="PF02089">
    <property type="entry name" value="Palm_thioest"/>
    <property type="match status" value="1"/>
</dbReference>
<evidence type="ECO:0000313" key="1">
    <source>
        <dbReference type="EMBL" id="MDO7834951.1"/>
    </source>
</evidence>
<dbReference type="GO" id="GO:0016787">
    <property type="term" value="F:hydrolase activity"/>
    <property type="evidence" value="ECO:0007669"/>
    <property type="project" value="UniProtKB-KW"/>
</dbReference>
<dbReference type="InterPro" id="IPR029058">
    <property type="entry name" value="AB_hydrolase_fold"/>
</dbReference>
<dbReference type="EMBL" id="JAUQOM010000002">
    <property type="protein sequence ID" value="MDO7834951.1"/>
    <property type="molecule type" value="Genomic_DNA"/>
</dbReference>
<organism evidence="1 2">
    <name type="scientific">Sphingobium cyanobacteriorum</name>
    <dbReference type="NCBI Taxonomy" id="3063954"/>
    <lineage>
        <taxon>Bacteria</taxon>
        <taxon>Pseudomonadati</taxon>
        <taxon>Pseudomonadota</taxon>
        <taxon>Alphaproteobacteria</taxon>
        <taxon>Sphingomonadales</taxon>
        <taxon>Sphingomonadaceae</taxon>
        <taxon>Sphingobium</taxon>
    </lineage>
</organism>
<dbReference type="SUPFAM" id="SSF53474">
    <property type="entry name" value="alpha/beta-Hydrolases"/>
    <property type="match status" value="1"/>
</dbReference>
<protein>
    <submittedName>
        <fullName evidence="1">Alpha/beta fold hydrolase</fullName>
    </submittedName>
</protein>
<keyword evidence="2" id="KW-1185">Reference proteome</keyword>
<dbReference type="Gene3D" id="3.40.50.1820">
    <property type="entry name" value="alpha/beta hydrolase"/>
    <property type="match status" value="1"/>
</dbReference>
<comment type="caution">
    <text evidence="1">The sequence shown here is derived from an EMBL/GenBank/DDBJ whole genome shotgun (WGS) entry which is preliminary data.</text>
</comment>
<reference evidence="1" key="1">
    <citation type="submission" date="2023-07" db="EMBL/GenBank/DDBJ databases">
        <title>Bacterial whole genome sequence for Sphingobium sp. HBC34.</title>
        <authorList>
            <person name="Le V."/>
            <person name="Ko S.-R."/>
            <person name="Ahn C.-Y."/>
            <person name="Oh H.-M."/>
        </authorList>
    </citation>
    <scope>NUCLEOTIDE SEQUENCE</scope>
    <source>
        <strain evidence="1">HBC34</strain>
    </source>
</reference>
<sequence>MADISVDEPNAESILLLHGFGGHPLQTALLARRLRASGYAVANIGYPSWRWPIDRVLDHLHQRITATPASAAPRLHCVGHSMGGLLLRAYIARHRPHNLGRVVMLGTPNGGSELADLCYRLRLHPLILNHAGALLRTRRDPVMEALFGTVDYPLGIIAGDRPMIGALPNRLFGAPNDGKVSVAATHVAGQADHLTLPVTHTAMIYRRAVADQIVHFLRHGRFDRTGLAEAHGKEAGA</sequence>
<accession>A0ABT8ZL68</accession>
<keyword evidence="1" id="KW-0378">Hydrolase</keyword>
<evidence type="ECO:0000313" key="2">
    <source>
        <dbReference type="Proteomes" id="UP001176471"/>
    </source>
</evidence>
<gene>
    <name evidence="1" type="ORF">Q4610_07805</name>
</gene>
<dbReference type="PANTHER" id="PTHR37946:SF1">
    <property type="entry name" value="SLL1969 PROTEIN"/>
    <property type="match status" value="1"/>
</dbReference>